<dbReference type="RefSeq" id="WP_184312180.1">
    <property type="nucleotide sequence ID" value="NZ_JACHEN010000027.1"/>
</dbReference>
<feature type="transmembrane region" description="Helical" evidence="1">
    <location>
        <begin position="91"/>
        <end position="108"/>
    </location>
</feature>
<dbReference type="EMBL" id="JACHEN010000027">
    <property type="protein sequence ID" value="MBB6217684.1"/>
    <property type="molecule type" value="Genomic_DNA"/>
</dbReference>
<keyword evidence="1" id="KW-0472">Membrane</keyword>
<evidence type="ECO:0000313" key="3">
    <source>
        <dbReference type="Proteomes" id="UP000579281"/>
    </source>
</evidence>
<sequence>MGGNNLNYNTKNDELFKDPQISWWLSWPVIIIATIVFWPVGIFLIWKRTTIDKKVAMISGNIINIIGWISIAIAGLGLLVSLSEGIGSDDVYMIIFFIVAGGALIFLGREVKKSAEKFKKYIAIIVNNEETSIDNIAAAIPTSYEVAKKDLQKMINRGYFAGAYINETSKEIILPKEQKAYNIDTSEKVNLNSSLEMIVVTCKGCGANNKIAKGNVDKCQYCGSPISG</sequence>
<protein>
    <submittedName>
        <fullName evidence="2">Uncharacterized protein</fullName>
    </submittedName>
</protein>
<evidence type="ECO:0000256" key="1">
    <source>
        <dbReference type="SAM" id="Phobius"/>
    </source>
</evidence>
<evidence type="ECO:0000313" key="2">
    <source>
        <dbReference type="EMBL" id="MBB6217684.1"/>
    </source>
</evidence>
<gene>
    <name evidence="2" type="ORF">HNQ80_003807</name>
</gene>
<organism evidence="2 3">
    <name type="scientific">Anaerosolibacter carboniphilus</name>
    <dbReference type="NCBI Taxonomy" id="1417629"/>
    <lineage>
        <taxon>Bacteria</taxon>
        <taxon>Bacillati</taxon>
        <taxon>Bacillota</taxon>
        <taxon>Clostridia</taxon>
        <taxon>Peptostreptococcales</taxon>
        <taxon>Thermotaleaceae</taxon>
        <taxon>Anaerosolibacter</taxon>
    </lineage>
</organism>
<feature type="transmembrane region" description="Helical" evidence="1">
    <location>
        <begin position="58"/>
        <end position="79"/>
    </location>
</feature>
<dbReference type="Proteomes" id="UP000579281">
    <property type="component" value="Unassembled WGS sequence"/>
</dbReference>
<dbReference type="AlphaFoldDB" id="A0A841KVK6"/>
<accession>A0A841KVK6</accession>
<keyword evidence="3" id="KW-1185">Reference proteome</keyword>
<keyword evidence="1" id="KW-1133">Transmembrane helix</keyword>
<keyword evidence="1" id="KW-0812">Transmembrane</keyword>
<proteinExistence type="predicted"/>
<feature type="transmembrane region" description="Helical" evidence="1">
    <location>
        <begin position="24"/>
        <end position="46"/>
    </location>
</feature>
<comment type="caution">
    <text evidence="2">The sequence shown here is derived from an EMBL/GenBank/DDBJ whole genome shotgun (WGS) entry which is preliminary data.</text>
</comment>
<reference evidence="2 3" key="1">
    <citation type="submission" date="2020-08" db="EMBL/GenBank/DDBJ databases">
        <title>Genomic Encyclopedia of Type Strains, Phase IV (KMG-IV): sequencing the most valuable type-strain genomes for metagenomic binning, comparative biology and taxonomic classification.</title>
        <authorList>
            <person name="Goeker M."/>
        </authorList>
    </citation>
    <scope>NUCLEOTIDE SEQUENCE [LARGE SCALE GENOMIC DNA]</scope>
    <source>
        <strain evidence="2 3">DSM 103526</strain>
    </source>
</reference>
<name>A0A841KVK6_9FIRM</name>